<dbReference type="EMBL" id="CP146016">
    <property type="protein sequence ID" value="WWQ59533.1"/>
    <property type="molecule type" value="Genomic_DNA"/>
</dbReference>
<accession>A0AAX4KZC4</accession>
<protein>
    <submittedName>
        <fullName evidence="1">Uncharacterized protein</fullName>
    </submittedName>
</protein>
<dbReference type="GeneID" id="89336806"/>
<name>A0AAX4KZC4_9CREN</name>
<evidence type="ECO:0000313" key="2">
    <source>
        <dbReference type="Proteomes" id="UP001432202"/>
    </source>
</evidence>
<keyword evidence="2" id="KW-1185">Reference proteome</keyword>
<proteinExistence type="predicted"/>
<gene>
    <name evidence="1" type="ORF">V6M85_08515</name>
</gene>
<organism evidence="1 2">
    <name type="scientific">Sulfolobus tengchongensis</name>
    <dbReference type="NCBI Taxonomy" id="207809"/>
    <lineage>
        <taxon>Archaea</taxon>
        <taxon>Thermoproteota</taxon>
        <taxon>Thermoprotei</taxon>
        <taxon>Sulfolobales</taxon>
        <taxon>Sulfolobaceae</taxon>
        <taxon>Sulfolobus</taxon>
    </lineage>
</organism>
<dbReference type="RefSeq" id="WP_338598765.1">
    <property type="nucleotide sequence ID" value="NZ_CP146016.1"/>
</dbReference>
<evidence type="ECO:0000313" key="1">
    <source>
        <dbReference type="EMBL" id="WWQ59533.1"/>
    </source>
</evidence>
<sequence>MNLLDVKKIYSEALFLSRECKKCVDCEACDKAEELLDILVENIDNVSFNDIKEREEFREILNNIFLIRKELLK</sequence>
<dbReference type="Proteomes" id="UP001432202">
    <property type="component" value="Chromosome"/>
</dbReference>
<reference evidence="1 2" key="1">
    <citation type="submission" date="2024-02" db="EMBL/GenBank/DDBJ databases">
        <title>STSV induces naive adaptation in Sulfolobus.</title>
        <authorList>
            <person name="Xiang X."/>
            <person name="Song M."/>
        </authorList>
    </citation>
    <scope>NUCLEOTIDE SEQUENCE [LARGE SCALE GENOMIC DNA]</scope>
    <source>
        <strain evidence="1 2">RT2</strain>
    </source>
</reference>
<dbReference type="AlphaFoldDB" id="A0AAX4KZC4"/>